<evidence type="ECO:0000313" key="5">
    <source>
        <dbReference type="Proteomes" id="UP000316714"/>
    </source>
</evidence>
<reference evidence="4 5" key="1">
    <citation type="submission" date="2019-02" db="EMBL/GenBank/DDBJ databases">
        <title>Deep-cultivation of Planctomycetes and their phenomic and genomic characterization uncovers novel biology.</title>
        <authorList>
            <person name="Wiegand S."/>
            <person name="Jogler M."/>
            <person name="Boedeker C."/>
            <person name="Pinto D."/>
            <person name="Vollmers J."/>
            <person name="Rivas-Marin E."/>
            <person name="Kohn T."/>
            <person name="Peeters S.H."/>
            <person name="Heuer A."/>
            <person name="Rast P."/>
            <person name="Oberbeckmann S."/>
            <person name="Bunk B."/>
            <person name="Jeske O."/>
            <person name="Meyerdierks A."/>
            <person name="Storesund J.E."/>
            <person name="Kallscheuer N."/>
            <person name="Luecker S."/>
            <person name="Lage O.M."/>
            <person name="Pohl T."/>
            <person name="Merkel B.J."/>
            <person name="Hornburger P."/>
            <person name="Mueller R.-W."/>
            <person name="Bruemmer F."/>
            <person name="Labrenz M."/>
            <person name="Spormann A.M."/>
            <person name="Op Den Camp H."/>
            <person name="Overmann J."/>
            <person name="Amann R."/>
            <person name="Jetten M.S.M."/>
            <person name="Mascher T."/>
            <person name="Medema M.H."/>
            <person name="Devos D.P."/>
            <person name="Kaster A.-K."/>
            <person name="Ovreas L."/>
            <person name="Rohde M."/>
            <person name="Galperin M.Y."/>
            <person name="Jogler C."/>
        </authorList>
    </citation>
    <scope>NUCLEOTIDE SEQUENCE [LARGE SCALE GENOMIC DNA]</scope>
    <source>
        <strain evidence="4 5">KOR34</strain>
    </source>
</reference>
<feature type="region of interest" description="Disordered" evidence="3">
    <location>
        <begin position="192"/>
        <end position="214"/>
    </location>
</feature>
<evidence type="ECO:0000313" key="4">
    <source>
        <dbReference type="EMBL" id="TWT35809.1"/>
    </source>
</evidence>
<dbReference type="InterPro" id="IPR020904">
    <property type="entry name" value="Sc_DH/Rdtase_CS"/>
</dbReference>
<dbReference type="RefSeq" id="WP_197531105.1">
    <property type="nucleotide sequence ID" value="NZ_SIHJ01000001.1"/>
</dbReference>
<dbReference type="InterPro" id="IPR002347">
    <property type="entry name" value="SDR_fam"/>
</dbReference>
<dbReference type="GO" id="GO:0016020">
    <property type="term" value="C:membrane"/>
    <property type="evidence" value="ECO:0007669"/>
    <property type="project" value="TreeGrafter"/>
</dbReference>
<comment type="similarity">
    <text evidence="1">Belongs to the short-chain dehydrogenases/reductases (SDR) family.</text>
</comment>
<dbReference type="Proteomes" id="UP000316714">
    <property type="component" value="Unassembled WGS sequence"/>
</dbReference>
<keyword evidence="2 4" id="KW-0560">Oxidoreductase</keyword>
<proteinExistence type="inferred from homology"/>
<accession>A0A5C5VD44</accession>
<dbReference type="PANTHER" id="PTHR44196">
    <property type="entry name" value="DEHYDROGENASE/REDUCTASE SDR FAMILY MEMBER 7B"/>
    <property type="match status" value="1"/>
</dbReference>
<evidence type="ECO:0000256" key="3">
    <source>
        <dbReference type="SAM" id="MobiDB-lite"/>
    </source>
</evidence>
<dbReference type="PANTHER" id="PTHR44196:SF1">
    <property type="entry name" value="DEHYDROGENASE_REDUCTASE SDR FAMILY MEMBER 7B"/>
    <property type="match status" value="1"/>
</dbReference>
<evidence type="ECO:0000256" key="1">
    <source>
        <dbReference type="ARBA" id="ARBA00006484"/>
    </source>
</evidence>
<dbReference type="EC" id="1.-.-.-" evidence="4"/>
<comment type="caution">
    <text evidence="4">The sequence shown here is derived from an EMBL/GenBank/DDBJ whole genome shotgun (WGS) entry which is preliminary data.</text>
</comment>
<dbReference type="GO" id="GO:0016491">
    <property type="term" value="F:oxidoreductase activity"/>
    <property type="evidence" value="ECO:0007669"/>
    <property type="project" value="UniProtKB-KW"/>
</dbReference>
<dbReference type="Gene3D" id="3.40.50.720">
    <property type="entry name" value="NAD(P)-binding Rossmann-like Domain"/>
    <property type="match status" value="1"/>
</dbReference>
<dbReference type="SUPFAM" id="SSF51735">
    <property type="entry name" value="NAD(P)-binding Rossmann-fold domains"/>
    <property type="match status" value="1"/>
</dbReference>
<protein>
    <submittedName>
        <fullName evidence="4">Putative oxidoreductase</fullName>
        <ecNumber evidence="4">1.-.-.-</ecNumber>
    </submittedName>
</protein>
<dbReference type="Pfam" id="PF00106">
    <property type="entry name" value="adh_short"/>
    <property type="match status" value="1"/>
</dbReference>
<name>A0A5C5VD44_9BACT</name>
<gene>
    <name evidence="4" type="ORF">KOR34_07030</name>
</gene>
<dbReference type="AlphaFoldDB" id="A0A5C5VD44"/>
<dbReference type="EMBL" id="SIHJ01000001">
    <property type="protein sequence ID" value="TWT35809.1"/>
    <property type="molecule type" value="Genomic_DNA"/>
</dbReference>
<keyword evidence="5" id="KW-1185">Reference proteome</keyword>
<dbReference type="PRINTS" id="PR00081">
    <property type="entry name" value="GDHRDH"/>
</dbReference>
<organism evidence="4 5">
    <name type="scientific">Posidoniimonas corsicana</name>
    <dbReference type="NCBI Taxonomy" id="1938618"/>
    <lineage>
        <taxon>Bacteria</taxon>
        <taxon>Pseudomonadati</taxon>
        <taxon>Planctomycetota</taxon>
        <taxon>Planctomycetia</taxon>
        <taxon>Pirellulales</taxon>
        <taxon>Lacipirellulaceae</taxon>
        <taxon>Posidoniimonas</taxon>
    </lineage>
</organism>
<dbReference type="PROSITE" id="PS00061">
    <property type="entry name" value="ADH_SHORT"/>
    <property type="match status" value="1"/>
</dbReference>
<dbReference type="InterPro" id="IPR036291">
    <property type="entry name" value="NAD(P)-bd_dom_sf"/>
</dbReference>
<evidence type="ECO:0000256" key="2">
    <source>
        <dbReference type="ARBA" id="ARBA00023002"/>
    </source>
</evidence>
<sequence>MSYWTDKTALVTGGSAGLGLALARTLVSEGARVAICGRGLDRLEKAADGLRGLGGEVLTIAADVAQPGETRRAVDAAAEHFGGLDIACCCAGESMRGDVVTTPRARFEELMAVNFLAAVDMTHAAGPLLEAAEGHLVLIGSLASKFAPRYLGAYPASKHAVAALAQQVRLERGPEGLHVLLVCPGPIARTDGGQRYQQQTEGLPEEANRPGGGANVRAIAPDALSRKILSACEGRMPELVIPGKARILAALTQLSPKWGDKILRKQTGG</sequence>